<keyword evidence="1" id="KW-0336">GPI-anchor</keyword>
<keyword evidence="6" id="KW-0812">Transmembrane</keyword>
<keyword evidence="3" id="KW-0186">Copper</keyword>
<dbReference type="InterPro" id="IPR008972">
    <property type="entry name" value="Cupredoxin"/>
</dbReference>
<keyword evidence="6" id="KW-1133">Transmembrane helix</keyword>
<dbReference type="PANTHER" id="PTHR33021">
    <property type="entry name" value="BLUE COPPER PROTEIN"/>
    <property type="match status" value="1"/>
</dbReference>
<dbReference type="SUPFAM" id="SSF49503">
    <property type="entry name" value="Cupredoxins"/>
    <property type="match status" value="1"/>
</dbReference>
<evidence type="ECO:0000313" key="9">
    <source>
        <dbReference type="EMBL" id="KAL1223757.1"/>
    </source>
</evidence>
<evidence type="ECO:0000256" key="3">
    <source>
        <dbReference type="ARBA" id="ARBA00023008"/>
    </source>
</evidence>
<evidence type="ECO:0000256" key="1">
    <source>
        <dbReference type="ARBA" id="ARBA00022622"/>
    </source>
</evidence>
<proteinExistence type="predicted"/>
<keyword evidence="7" id="KW-0732">Signal</keyword>
<keyword evidence="1" id="KW-0449">Lipoprotein</keyword>
<comment type="caution">
    <text evidence="9">The sequence shown here is derived from an EMBL/GenBank/DDBJ whole genome shotgun (WGS) entry which is preliminary data.</text>
</comment>
<evidence type="ECO:0000256" key="5">
    <source>
        <dbReference type="SAM" id="MobiDB-lite"/>
    </source>
</evidence>
<feature type="transmembrane region" description="Helical" evidence="6">
    <location>
        <begin position="188"/>
        <end position="205"/>
    </location>
</feature>
<keyword evidence="6" id="KW-0472">Membrane</keyword>
<keyword evidence="4" id="KW-0325">Glycoprotein</keyword>
<protein>
    <submittedName>
        <fullName evidence="9">Uclacyanin-2</fullName>
    </submittedName>
</protein>
<feature type="compositionally biased region" description="Pro residues" evidence="5">
    <location>
        <begin position="135"/>
        <end position="158"/>
    </location>
</feature>
<dbReference type="InterPro" id="IPR039391">
    <property type="entry name" value="Phytocyanin-like"/>
</dbReference>
<dbReference type="EMBL" id="JBANAX010000066">
    <property type="protein sequence ID" value="KAL1223757.1"/>
    <property type="molecule type" value="Genomic_DNA"/>
</dbReference>
<dbReference type="Pfam" id="PF02298">
    <property type="entry name" value="Cu_bind_like"/>
    <property type="match status" value="1"/>
</dbReference>
<feature type="chain" id="PRO_5044849120" evidence="7">
    <location>
        <begin position="30"/>
        <end position="206"/>
    </location>
</feature>
<feature type="compositionally biased region" description="Low complexity" evidence="5">
    <location>
        <begin position="159"/>
        <end position="174"/>
    </location>
</feature>
<organism evidence="9 10">
    <name type="scientific">Cardamine amara subsp. amara</name>
    <dbReference type="NCBI Taxonomy" id="228776"/>
    <lineage>
        <taxon>Eukaryota</taxon>
        <taxon>Viridiplantae</taxon>
        <taxon>Streptophyta</taxon>
        <taxon>Embryophyta</taxon>
        <taxon>Tracheophyta</taxon>
        <taxon>Spermatophyta</taxon>
        <taxon>Magnoliopsida</taxon>
        <taxon>eudicotyledons</taxon>
        <taxon>Gunneridae</taxon>
        <taxon>Pentapetalae</taxon>
        <taxon>rosids</taxon>
        <taxon>malvids</taxon>
        <taxon>Brassicales</taxon>
        <taxon>Brassicaceae</taxon>
        <taxon>Cardamineae</taxon>
        <taxon>Cardamine</taxon>
    </lineage>
</organism>
<feature type="signal peptide" evidence="7">
    <location>
        <begin position="1"/>
        <end position="29"/>
    </location>
</feature>
<evidence type="ECO:0000259" key="8">
    <source>
        <dbReference type="PROSITE" id="PS51485"/>
    </source>
</evidence>
<dbReference type="InterPro" id="IPR003245">
    <property type="entry name" value="Phytocyanin_dom"/>
</dbReference>
<keyword evidence="2" id="KW-0479">Metal-binding</keyword>
<name>A0ABD1C2P8_CARAN</name>
<dbReference type="CDD" id="cd04216">
    <property type="entry name" value="Phytocyanin"/>
    <property type="match status" value="1"/>
</dbReference>
<feature type="domain" description="Phytocyanin" evidence="8">
    <location>
        <begin position="30"/>
        <end position="127"/>
    </location>
</feature>
<accession>A0ABD1C2P8</accession>
<sequence>MVMNGLSKMTVAAATALLLVMAIVPAVVAETFTVGGTDQWNTGVDYTSWVAGKTFRVGDTLEFKYGPSHSVNEVNKAGYDSCGGAPIDTHSGGDTTIDLDKVGLRYFICPTSGHCEGGMKVAVTVVAASSGTPDAPSPPSTTPGTPATPPATPTPDSPPAAGTPATPTPRSGSTSPPPPKASGASKGVMSYVLVGASMVLGYGLWM</sequence>
<evidence type="ECO:0000256" key="7">
    <source>
        <dbReference type="SAM" id="SignalP"/>
    </source>
</evidence>
<gene>
    <name evidence="9" type="ORF">V5N11_020310</name>
</gene>
<evidence type="ECO:0000313" key="10">
    <source>
        <dbReference type="Proteomes" id="UP001558713"/>
    </source>
</evidence>
<dbReference type="Proteomes" id="UP001558713">
    <property type="component" value="Unassembled WGS sequence"/>
</dbReference>
<dbReference type="AlphaFoldDB" id="A0ABD1C2P8"/>
<keyword evidence="10" id="KW-1185">Reference proteome</keyword>
<evidence type="ECO:0000256" key="4">
    <source>
        <dbReference type="ARBA" id="ARBA00023180"/>
    </source>
</evidence>
<dbReference type="GO" id="GO:0098552">
    <property type="term" value="C:side of membrane"/>
    <property type="evidence" value="ECO:0007669"/>
    <property type="project" value="UniProtKB-KW"/>
</dbReference>
<dbReference type="PANTHER" id="PTHR33021:SF350">
    <property type="entry name" value="UCLACYANIN-2"/>
    <property type="match status" value="1"/>
</dbReference>
<dbReference type="FunFam" id="2.60.40.420:FF:000003">
    <property type="entry name" value="Blue copper"/>
    <property type="match status" value="1"/>
</dbReference>
<evidence type="ECO:0000256" key="6">
    <source>
        <dbReference type="SAM" id="Phobius"/>
    </source>
</evidence>
<dbReference type="GO" id="GO:0046872">
    <property type="term" value="F:metal ion binding"/>
    <property type="evidence" value="ECO:0007669"/>
    <property type="project" value="UniProtKB-KW"/>
</dbReference>
<reference evidence="9 10" key="1">
    <citation type="submission" date="2024-04" db="EMBL/GenBank/DDBJ databases">
        <title>Genome assembly C_amara_ONT_v2.</title>
        <authorList>
            <person name="Yant L."/>
            <person name="Moore C."/>
            <person name="Slenker M."/>
        </authorList>
    </citation>
    <scope>NUCLEOTIDE SEQUENCE [LARGE SCALE GENOMIC DNA]</scope>
    <source>
        <tissue evidence="9">Leaf</tissue>
    </source>
</reference>
<dbReference type="Gene3D" id="2.60.40.420">
    <property type="entry name" value="Cupredoxins - blue copper proteins"/>
    <property type="match status" value="1"/>
</dbReference>
<dbReference type="PROSITE" id="PS51485">
    <property type="entry name" value="PHYTOCYANIN"/>
    <property type="match status" value="1"/>
</dbReference>
<evidence type="ECO:0000256" key="2">
    <source>
        <dbReference type="ARBA" id="ARBA00022723"/>
    </source>
</evidence>
<feature type="region of interest" description="Disordered" evidence="5">
    <location>
        <begin position="129"/>
        <end position="185"/>
    </location>
</feature>